<evidence type="ECO:0000313" key="2">
    <source>
        <dbReference type="EMBL" id="EPE03091.1"/>
    </source>
</evidence>
<evidence type="ECO:0000256" key="1">
    <source>
        <dbReference type="SAM" id="Phobius"/>
    </source>
</evidence>
<dbReference type="HOGENOM" id="CLU_943645_0_0_1"/>
<proteinExistence type="predicted"/>
<protein>
    <submittedName>
        <fullName evidence="2">Uncharacterized protein</fullName>
    </submittedName>
</protein>
<dbReference type="STRING" id="1262450.S3BUI1"/>
<accession>S3BUI1</accession>
<dbReference type="VEuPathDB" id="FungiDB:F503_08705"/>
<sequence>MISFKWSQVRSQVREVWDIENKINSGTPYESSLNGTFDPLALRMKHERYARGPGIVRAYRPLDDIYDRQDRLHHAVDTSVCLSTVLLFRRNIVFALYDVEMSFVVSEYASGNGQPRATTIPCFQDDKDNTDTEIQLVRPDRNEDLGRGMPILTIMSRILSDQDEVLSIMKSSMDGIELGLANDKMLRTFQPLWRKRILHWKNHLHHMKKHLEDMKPALQEFIFELEPEDLDIELGDVQIWIWVATSATVLLTTYILLYRQEIGRTASHLPQYLGQRPLSASNEHAETTLQSVSQI</sequence>
<keyword evidence="1" id="KW-1133">Transmembrane helix</keyword>
<organism evidence="2 3">
    <name type="scientific">Ophiostoma piceae (strain UAMH 11346)</name>
    <name type="common">Sap stain fungus</name>
    <dbReference type="NCBI Taxonomy" id="1262450"/>
    <lineage>
        <taxon>Eukaryota</taxon>
        <taxon>Fungi</taxon>
        <taxon>Dikarya</taxon>
        <taxon>Ascomycota</taxon>
        <taxon>Pezizomycotina</taxon>
        <taxon>Sordariomycetes</taxon>
        <taxon>Sordariomycetidae</taxon>
        <taxon>Ophiostomatales</taxon>
        <taxon>Ophiostomataceae</taxon>
        <taxon>Ophiostoma</taxon>
    </lineage>
</organism>
<feature type="transmembrane region" description="Helical" evidence="1">
    <location>
        <begin position="239"/>
        <end position="258"/>
    </location>
</feature>
<dbReference type="AlphaFoldDB" id="S3BUI1"/>
<gene>
    <name evidence="2" type="ORF">F503_08705</name>
</gene>
<dbReference type="EMBL" id="KE148171">
    <property type="protein sequence ID" value="EPE03091.1"/>
    <property type="molecule type" value="Genomic_DNA"/>
</dbReference>
<reference evidence="2 3" key="1">
    <citation type="journal article" date="2013" name="BMC Genomics">
        <title>The genome and transcriptome of the pine saprophyte Ophiostoma piceae, and a comparison with the bark beetle-associated pine pathogen Grosmannia clavigera.</title>
        <authorList>
            <person name="Haridas S."/>
            <person name="Wang Y."/>
            <person name="Lim L."/>
            <person name="Massoumi Alamouti S."/>
            <person name="Jackman S."/>
            <person name="Docking R."/>
            <person name="Robertson G."/>
            <person name="Birol I."/>
            <person name="Bohlmann J."/>
            <person name="Breuil C."/>
        </authorList>
    </citation>
    <scope>NUCLEOTIDE SEQUENCE [LARGE SCALE GENOMIC DNA]</scope>
    <source>
        <strain evidence="2 3">UAMH 11346</strain>
    </source>
</reference>
<name>S3BUI1_OPHP1</name>
<keyword evidence="3" id="KW-1185">Reference proteome</keyword>
<dbReference type="Proteomes" id="UP000016923">
    <property type="component" value="Unassembled WGS sequence"/>
</dbReference>
<keyword evidence="1" id="KW-0472">Membrane</keyword>
<keyword evidence="1" id="KW-0812">Transmembrane</keyword>
<evidence type="ECO:0000313" key="3">
    <source>
        <dbReference type="Proteomes" id="UP000016923"/>
    </source>
</evidence>